<gene>
    <name evidence="1" type="ORF">ABID43_004867</name>
</gene>
<comment type="caution">
    <text evidence="1">The sequence shown here is derived from an EMBL/GenBank/DDBJ whole genome shotgun (WGS) entry which is preliminary data.</text>
</comment>
<evidence type="ECO:0000313" key="2">
    <source>
        <dbReference type="Proteomes" id="UP001549145"/>
    </source>
</evidence>
<sequence length="244" mass="28115">MPRTADPRKAYLEMHGQHWRVTVAVPVAARAVLGTAKLKHNLGTDSLSQANLLKRRHVERFRRQIAEALETLGLPGKPDVRLAVELAKVARDLRRNGTPKEWREFEEAVYERHAEIKWEGSNWVPFVDPEDGPYEAEIPLAEQAEKAAAFSAVAFGRATPIDLLYQDYLAQLQVKRRTKADDERALRLLLQWCKREEIRPVLEEMDIKRAYAFGDAIVANVRRQHLWDRLRVFTNGGWLVHRSP</sequence>
<evidence type="ECO:0000313" key="1">
    <source>
        <dbReference type="EMBL" id="MET3695299.1"/>
    </source>
</evidence>
<protein>
    <submittedName>
        <fullName evidence="1">Uncharacterized protein</fullName>
    </submittedName>
</protein>
<accession>A0ABV2LBS3</accession>
<organism evidence="1 2">
    <name type="scientific">Methylobacterium goesingense</name>
    <dbReference type="NCBI Taxonomy" id="243690"/>
    <lineage>
        <taxon>Bacteria</taxon>
        <taxon>Pseudomonadati</taxon>
        <taxon>Pseudomonadota</taxon>
        <taxon>Alphaproteobacteria</taxon>
        <taxon>Hyphomicrobiales</taxon>
        <taxon>Methylobacteriaceae</taxon>
        <taxon>Methylobacterium</taxon>
    </lineage>
</organism>
<name>A0ABV2LBS3_9HYPH</name>
<keyword evidence="2" id="KW-1185">Reference proteome</keyword>
<dbReference type="EMBL" id="JBEPMM010000025">
    <property type="protein sequence ID" value="MET3695299.1"/>
    <property type="molecule type" value="Genomic_DNA"/>
</dbReference>
<dbReference type="Proteomes" id="UP001549145">
    <property type="component" value="Unassembled WGS sequence"/>
</dbReference>
<dbReference type="RefSeq" id="WP_354466214.1">
    <property type="nucleotide sequence ID" value="NZ_JBEPMM010000025.1"/>
</dbReference>
<reference evidence="1 2" key="1">
    <citation type="submission" date="2024-06" db="EMBL/GenBank/DDBJ databases">
        <title>Genomic Encyclopedia of Type Strains, Phase IV (KMG-IV): sequencing the most valuable type-strain genomes for metagenomic binning, comparative biology and taxonomic classification.</title>
        <authorList>
            <person name="Goeker M."/>
        </authorList>
    </citation>
    <scope>NUCLEOTIDE SEQUENCE [LARGE SCALE GENOMIC DNA]</scope>
    <source>
        <strain evidence="1 2">DSM 21331</strain>
    </source>
</reference>
<proteinExistence type="predicted"/>